<evidence type="ECO:0000256" key="7">
    <source>
        <dbReference type="ARBA" id="ARBA00023136"/>
    </source>
</evidence>
<keyword evidence="7 8" id="KW-0472">Membrane</keyword>
<evidence type="ECO:0000313" key="9">
    <source>
        <dbReference type="EMBL" id="EJW97054.1"/>
    </source>
</evidence>
<keyword evidence="6 8" id="KW-1133">Transmembrane helix</keyword>
<accession>J9GCF1</accession>
<dbReference type="Pfam" id="PF03023">
    <property type="entry name" value="MurJ"/>
    <property type="match status" value="1"/>
</dbReference>
<evidence type="ECO:0000256" key="3">
    <source>
        <dbReference type="ARBA" id="ARBA00022692"/>
    </source>
</evidence>
<keyword evidence="4" id="KW-0133">Cell shape</keyword>
<dbReference type="InterPro" id="IPR004268">
    <property type="entry name" value="MurJ"/>
</dbReference>
<dbReference type="EMBL" id="AMCI01004961">
    <property type="protein sequence ID" value="EJW97054.1"/>
    <property type="molecule type" value="Genomic_DNA"/>
</dbReference>
<evidence type="ECO:0000256" key="5">
    <source>
        <dbReference type="ARBA" id="ARBA00022984"/>
    </source>
</evidence>
<name>J9GCF1_9ZZZZ</name>
<feature type="transmembrane region" description="Helical" evidence="8">
    <location>
        <begin position="161"/>
        <end position="182"/>
    </location>
</feature>
<protein>
    <submittedName>
        <fullName evidence="9">Virulence factor MVIN-like protein</fullName>
    </submittedName>
</protein>
<evidence type="ECO:0000256" key="8">
    <source>
        <dbReference type="SAM" id="Phobius"/>
    </source>
</evidence>
<keyword evidence="5" id="KW-0573">Peptidoglycan synthesis</keyword>
<dbReference type="InterPro" id="IPR050833">
    <property type="entry name" value="Poly_Biosynth_Transport"/>
</dbReference>
<evidence type="ECO:0000256" key="1">
    <source>
        <dbReference type="ARBA" id="ARBA00004651"/>
    </source>
</evidence>
<comment type="caution">
    <text evidence="9">The sequence shown here is derived from an EMBL/GenBank/DDBJ whole genome shotgun (WGS) entry which is preliminary data.</text>
</comment>
<dbReference type="GO" id="GO:0008360">
    <property type="term" value="P:regulation of cell shape"/>
    <property type="evidence" value="ECO:0007669"/>
    <property type="project" value="UniProtKB-KW"/>
</dbReference>
<evidence type="ECO:0000256" key="2">
    <source>
        <dbReference type="ARBA" id="ARBA00022475"/>
    </source>
</evidence>
<comment type="subcellular location">
    <subcellularLocation>
        <location evidence="1">Cell membrane</location>
        <topology evidence="1">Multi-pass membrane protein</topology>
    </subcellularLocation>
</comment>
<organism evidence="9">
    <name type="scientific">gut metagenome</name>
    <dbReference type="NCBI Taxonomy" id="749906"/>
    <lineage>
        <taxon>unclassified sequences</taxon>
        <taxon>metagenomes</taxon>
        <taxon>organismal metagenomes</taxon>
    </lineage>
</organism>
<feature type="transmembrane region" description="Helical" evidence="8">
    <location>
        <begin position="61"/>
        <end position="83"/>
    </location>
</feature>
<dbReference type="GO" id="GO:0005886">
    <property type="term" value="C:plasma membrane"/>
    <property type="evidence" value="ECO:0007669"/>
    <property type="project" value="UniProtKB-SubCell"/>
</dbReference>
<dbReference type="GO" id="GO:0009252">
    <property type="term" value="P:peptidoglycan biosynthetic process"/>
    <property type="evidence" value="ECO:0007669"/>
    <property type="project" value="UniProtKB-KW"/>
</dbReference>
<dbReference type="PANTHER" id="PTHR30250">
    <property type="entry name" value="PST FAMILY PREDICTED COLANIC ACID TRANSPORTER"/>
    <property type="match status" value="1"/>
</dbReference>
<evidence type="ECO:0000256" key="6">
    <source>
        <dbReference type="ARBA" id="ARBA00022989"/>
    </source>
</evidence>
<feature type="transmembrane region" description="Helical" evidence="8">
    <location>
        <begin position="20"/>
        <end position="40"/>
    </location>
</feature>
<keyword evidence="3 8" id="KW-0812">Transmembrane</keyword>
<reference evidence="9" key="1">
    <citation type="journal article" date="2012" name="PLoS ONE">
        <title>Gene sets for utilization of primary and secondary nutrition supplies in the distal gut of endangered iberian lynx.</title>
        <authorList>
            <person name="Alcaide M."/>
            <person name="Messina E."/>
            <person name="Richter M."/>
            <person name="Bargiela R."/>
            <person name="Peplies J."/>
            <person name="Huws S.A."/>
            <person name="Newbold C.J."/>
            <person name="Golyshin P.N."/>
            <person name="Simon M.A."/>
            <person name="Lopez G."/>
            <person name="Yakimov M.M."/>
            <person name="Ferrer M."/>
        </authorList>
    </citation>
    <scope>NUCLEOTIDE SEQUENCE</scope>
</reference>
<dbReference type="AlphaFoldDB" id="J9GCF1"/>
<gene>
    <name evidence="9" type="ORF">EVA_14840</name>
</gene>
<dbReference type="PANTHER" id="PTHR30250:SF21">
    <property type="entry name" value="LIPID II FLIPPASE MURJ"/>
    <property type="match status" value="1"/>
</dbReference>
<keyword evidence="2" id="KW-1003">Cell membrane</keyword>
<proteinExistence type="predicted"/>
<sequence length="248" mass="28106">MVNRFADAEPNIRRSWSAAGATMGTGAGVTVALLFMLFVYQVNRKRIQKKIARDKVSVGESYVDVMKTIVLIVAPIILSAFLYNVNGYVNSMIYTGVSGMKGLKNSVVEGLYAECGYFLTIINIPLTLSSTAPTSMMPEVSGYYAKGDIKTAKERIDKATWLSMFISIPCSVGLFVFGRTYYKTLVFHYRWNSRVFDDVRGYYCYYERNVQYLQWGITGHWQGKYSYDPCDHCFGMRCGCSGDFNVYY</sequence>
<evidence type="ECO:0000256" key="4">
    <source>
        <dbReference type="ARBA" id="ARBA00022960"/>
    </source>
</evidence>